<dbReference type="KEGG" id="vg:63911465"/>
<feature type="compositionally biased region" description="Basic and acidic residues" evidence="1">
    <location>
        <begin position="86"/>
        <end position="99"/>
    </location>
</feature>
<feature type="region of interest" description="Disordered" evidence="1">
    <location>
        <begin position="59"/>
        <end position="137"/>
    </location>
</feature>
<keyword evidence="2" id="KW-0472">Membrane</keyword>
<accession>A0A6M2YSU3</accession>
<reference evidence="3 4" key="1">
    <citation type="journal article" date="2020" name="PLoS ONE">
        <title>Weirdo19ES is a novel singleton mycobacteriophage that selects for glycolipid deficient phage-resistant M. smegmatis mutants.</title>
        <authorList>
            <person name="Suarez C.A."/>
            <person name="Franceschelli J.J."/>
            <person name="Tasselli S.E."/>
            <person name="Morbidoni H.R."/>
        </authorList>
    </citation>
    <scope>NUCLEOTIDE SEQUENCE [LARGE SCALE GENOMIC DNA]</scope>
</reference>
<organism evidence="3 4">
    <name type="scientific">Mycobacterium phage Weirdo19</name>
    <dbReference type="NCBI Taxonomy" id="2601610"/>
    <lineage>
        <taxon>Viruses</taxon>
        <taxon>Duplodnaviria</taxon>
        <taxon>Heunggongvirae</taxon>
        <taxon>Uroviricota</taxon>
        <taxon>Caudoviricetes</taxon>
        <taxon>Rosariovirus</taxon>
        <taxon>Rosariovirus Weirdo19ES</taxon>
    </lineage>
</organism>
<protein>
    <submittedName>
        <fullName evidence="3">Uncharacterized protein</fullName>
    </submittedName>
</protein>
<feature type="compositionally biased region" description="Low complexity" evidence="1">
    <location>
        <begin position="109"/>
        <end position="137"/>
    </location>
</feature>
<name>A0A6M2YSU3_9CAUD</name>
<sequence>MAPWRGPRHRSWASNGNLAAIGALIVFATYVAFEVFGEAPVALVNLLGPTVGVWFASVASDKSKRDKETEATAQAAEVKADTANAKADRLAEAVEHPELAEPEPPTRGRPPGRARPPARGDAAPAGGDTDQAGGLDD</sequence>
<evidence type="ECO:0000256" key="1">
    <source>
        <dbReference type="SAM" id="MobiDB-lite"/>
    </source>
</evidence>
<dbReference type="RefSeq" id="YP_010050730.1">
    <property type="nucleotide sequence ID" value="NC_054433.1"/>
</dbReference>
<feature type="compositionally biased region" description="Basic and acidic residues" evidence="1">
    <location>
        <begin position="61"/>
        <end position="70"/>
    </location>
</feature>
<keyword evidence="2" id="KW-0812">Transmembrane</keyword>
<feature type="transmembrane region" description="Helical" evidence="2">
    <location>
        <begin position="39"/>
        <end position="59"/>
    </location>
</feature>
<evidence type="ECO:0000313" key="3">
    <source>
        <dbReference type="EMBL" id="QEA10797.1"/>
    </source>
</evidence>
<evidence type="ECO:0000313" key="4">
    <source>
        <dbReference type="Proteomes" id="UP000501191"/>
    </source>
</evidence>
<dbReference type="GeneID" id="63911465"/>
<feature type="transmembrane region" description="Helical" evidence="2">
    <location>
        <begin position="12"/>
        <end position="33"/>
    </location>
</feature>
<dbReference type="EMBL" id="MN103533">
    <property type="protein sequence ID" value="QEA10797.1"/>
    <property type="molecule type" value="Genomic_DNA"/>
</dbReference>
<proteinExistence type="predicted"/>
<keyword evidence="4" id="KW-1185">Reference proteome</keyword>
<keyword evidence="2" id="KW-1133">Transmembrane helix</keyword>
<dbReference type="Proteomes" id="UP000501191">
    <property type="component" value="Segment"/>
</dbReference>
<evidence type="ECO:0000256" key="2">
    <source>
        <dbReference type="SAM" id="Phobius"/>
    </source>
</evidence>